<evidence type="ECO:0000313" key="2">
    <source>
        <dbReference type="EMBL" id="MBW0570422.1"/>
    </source>
</evidence>
<feature type="region of interest" description="Disordered" evidence="1">
    <location>
        <begin position="1"/>
        <end position="76"/>
    </location>
</feature>
<dbReference type="AlphaFoldDB" id="A0A9Q3JZ71"/>
<proteinExistence type="predicted"/>
<accession>A0A9Q3JZ71</accession>
<dbReference type="Proteomes" id="UP000765509">
    <property type="component" value="Unassembled WGS sequence"/>
</dbReference>
<name>A0A9Q3JZ71_9BASI</name>
<sequence>MERLIGNQEETSDLQSRIVSQRNNVNKHEAFNTRVENLNSTQMSQSETQSQGSLPRRKHCTNEEAQDHRHKMEMERNLKWKRQINERVNAEAQHLHQVERRLSNNP</sequence>
<gene>
    <name evidence="2" type="ORF">O181_110137</name>
</gene>
<reference evidence="2" key="1">
    <citation type="submission" date="2021-03" db="EMBL/GenBank/DDBJ databases">
        <title>Draft genome sequence of rust myrtle Austropuccinia psidii MF-1, a brazilian biotype.</title>
        <authorList>
            <person name="Quecine M.C."/>
            <person name="Pachon D.M.R."/>
            <person name="Bonatelli M.L."/>
            <person name="Correr F.H."/>
            <person name="Franceschini L.M."/>
            <person name="Leite T.F."/>
            <person name="Margarido G.R.A."/>
            <person name="Almeida C.A."/>
            <person name="Ferrarezi J.A."/>
            <person name="Labate C.A."/>
        </authorList>
    </citation>
    <scope>NUCLEOTIDE SEQUENCE</scope>
    <source>
        <strain evidence="2">MF-1</strain>
    </source>
</reference>
<dbReference type="EMBL" id="AVOT02086230">
    <property type="protein sequence ID" value="MBW0570422.1"/>
    <property type="molecule type" value="Genomic_DNA"/>
</dbReference>
<evidence type="ECO:0000313" key="3">
    <source>
        <dbReference type="Proteomes" id="UP000765509"/>
    </source>
</evidence>
<protein>
    <submittedName>
        <fullName evidence="2">Uncharacterized protein</fullName>
    </submittedName>
</protein>
<keyword evidence="3" id="KW-1185">Reference proteome</keyword>
<evidence type="ECO:0000256" key="1">
    <source>
        <dbReference type="SAM" id="MobiDB-lite"/>
    </source>
</evidence>
<organism evidence="2 3">
    <name type="scientific">Austropuccinia psidii MF-1</name>
    <dbReference type="NCBI Taxonomy" id="1389203"/>
    <lineage>
        <taxon>Eukaryota</taxon>
        <taxon>Fungi</taxon>
        <taxon>Dikarya</taxon>
        <taxon>Basidiomycota</taxon>
        <taxon>Pucciniomycotina</taxon>
        <taxon>Pucciniomycetes</taxon>
        <taxon>Pucciniales</taxon>
        <taxon>Sphaerophragmiaceae</taxon>
        <taxon>Austropuccinia</taxon>
    </lineage>
</organism>
<feature type="compositionally biased region" description="Basic and acidic residues" evidence="1">
    <location>
        <begin position="60"/>
        <end position="76"/>
    </location>
</feature>
<feature type="compositionally biased region" description="Low complexity" evidence="1">
    <location>
        <begin position="40"/>
        <end position="53"/>
    </location>
</feature>
<comment type="caution">
    <text evidence="2">The sequence shown here is derived from an EMBL/GenBank/DDBJ whole genome shotgun (WGS) entry which is preliminary data.</text>
</comment>
<feature type="compositionally biased region" description="Polar residues" evidence="1">
    <location>
        <begin position="13"/>
        <end position="24"/>
    </location>
</feature>